<keyword evidence="5 7" id="KW-1133">Transmembrane helix</keyword>
<evidence type="ECO:0000256" key="4">
    <source>
        <dbReference type="ARBA" id="ARBA00022692"/>
    </source>
</evidence>
<evidence type="ECO:0000256" key="6">
    <source>
        <dbReference type="ARBA" id="ARBA00023136"/>
    </source>
</evidence>
<dbReference type="InterPro" id="IPR050638">
    <property type="entry name" value="AA-Vitamin_Transporters"/>
</dbReference>
<keyword evidence="6 7" id="KW-0472">Membrane</keyword>
<accession>A0ABP4T075</accession>
<evidence type="ECO:0000256" key="7">
    <source>
        <dbReference type="SAM" id="Phobius"/>
    </source>
</evidence>
<proteinExistence type="inferred from homology"/>
<feature type="transmembrane region" description="Helical" evidence="7">
    <location>
        <begin position="79"/>
        <end position="101"/>
    </location>
</feature>
<dbReference type="RefSeq" id="WP_344487563.1">
    <property type="nucleotide sequence ID" value="NZ_BAAAQF010000010.1"/>
</dbReference>
<evidence type="ECO:0000313" key="9">
    <source>
        <dbReference type="EMBL" id="GAA1680164.1"/>
    </source>
</evidence>
<feature type="transmembrane region" description="Helical" evidence="7">
    <location>
        <begin position="50"/>
        <end position="67"/>
    </location>
</feature>
<comment type="subcellular location">
    <subcellularLocation>
        <location evidence="1">Cell membrane</location>
        <topology evidence="1">Multi-pass membrane protein</topology>
    </subcellularLocation>
</comment>
<evidence type="ECO:0000256" key="5">
    <source>
        <dbReference type="ARBA" id="ARBA00022989"/>
    </source>
</evidence>
<comment type="similarity">
    <text evidence="2">Belongs to the EamA transporter family.</text>
</comment>
<dbReference type="Pfam" id="PF00892">
    <property type="entry name" value="EamA"/>
    <property type="match status" value="2"/>
</dbReference>
<dbReference type="Gene3D" id="1.10.3730.20">
    <property type="match status" value="1"/>
</dbReference>
<feature type="transmembrane region" description="Helical" evidence="7">
    <location>
        <begin position="14"/>
        <end position="35"/>
    </location>
</feature>
<feature type="transmembrane region" description="Helical" evidence="7">
    <location>
        <begin position="225"/>
        <end position="245"/>
    </location>
</feature>
<dbReference type="SUPFAM" id="SSF103481">
    <property type="entry name" value="Multidrug resistance efflux transporter EmrE"/>
    <property type="match status" value="2"/>
</dbReference>
<feature type="transmembrane region" description="Helical" evidence="7">
    <location>
        <begin position="191"/>
        <end position="213"/>
    </location>
</feature>
<protein>
    <submittedName>
        <fullName evidence="9">DMT family transporter</fullName>
    </submittedName>
</protein>
<evidence type="ECO:0000256" key="3">
    <source>
        <dbReference type="ARBA" id="ARBA00022475"/>
    </source>
</evidence>
<comment type="caution">
    <text evidence="9">The sequence shown here is derived from an EMBL/GenBank/DDBJ whole genome shotgun (WGS) entry which is preliminary data.</text>
</comment>
<evidence type="ECO:0000259" key="8">
    <source>
        <dbReference type="Pfam" id="PF00892"/>
    </source>
</evidence>
<sequence length="310" mass="32035">MTALADTAAPTRRATWIAVAALVGATLFWAGNYIVGQRAVETIDPVSLTLLRWAIALVPLAVVAQVVERPDWRAVARAWPWLLVLSASGVLGYNLFLYAALEYTDAFSASLVSAFNPALITLAAAVFLRERLTALSVGGVVAALAGVLVVLSDGDPASLLTSGFGTGELLMIGSIGAWTVYTIVGRRGPRLPAVTSTAVQAGIAVAALVPFSLAAGGPALPQSGAAMWSLLFIAVFPSVLSYLLWNRALTAIPPGRAGVFLNLITVFTAVFTILAGQPWTAAQLVGGAIVLGGVVLTNLKAFTGRGRAPD</sequence>
<feature type="transmembrane region" description="Helical" evidence="7">
    <location>
        <begin position="135"/>
        <end position="152"/>
    </location>
</feature>
<evidence type="ECO:0000256" key="1">
    <source>
        <dbReference type="ARBA" id="ARBA00004651"/>
    </source>
</evidence>
<gene>
    <name evidence="9" type="ORF">GCM10009830_29000</name>
</gene>
<dbReference type="InterPro" id="IPR000620">
    <property type="entry name" value="EamA_dom"/>
</dbReference>
<dbReference type="PANTHER" id="PTHR32322">
    <property type="entry name" value="INNER MEMBRANE TRANSPORTER"/>
    <property type="match status" value="1"/>
</dbReference>
<feature type="transmembrane region" description="Helical" evidence="7">
    <location>
        <begin position="107"/>
        <end position="128"/>
    </location>
</feature>
<keyword evidence="10" id="KW-1185">Reference proteome</keyword>
<evidence type="ECO:0000256" key="2">
    <source>
        <dbReference type="ARBA" id="ARBA00007362"/>
    </source>
</evidence>
<name>A0ABP4T075_9ACTN</name>
<feature type="transmembrane region" description="Helical" evidence="7">
    <location>
        <begin position="281"/>
        <end position="299"/>
    </location>
</feature>
<keyword evidence="3" id="KW-1003">Cell membrane</keyword>
<dbReference type="EMBL" id="BAAAQF010000010">
    <property type="protein sequence ID" value="GAA1680164.1"/>
    <property type="molecule type" value="Genomic_DNA"/>
</dbReference>
<reference evidence="10" key="1">
    <citation type="journal article" date="2019" name="Int. J. Syst. Evol. Microbiol.">
        <title>The Global Catalogue of Microorganisms (GCM) 10K type strain sequencing project: providing services to taxonomists for standard genome sequencing and annotation.</title>
        <authorList>
            <consortium name="The Broad Institute Genomics Platform"/>
            <consortium name="The Broad Institute Genome Sequencing Center for Infectious Disease"/>
            <person name="Wu L."/>
            <person name="Ma J."/>
        </authorList>
    </citation>
    <scope>NUCLEOTIDE SEQUENCE [LARGE SCALE GENOMIC DNA]</scope>
    <source>
        <strain evidence="10">JCM 16001</strain>
    </source>
</reference>
<dbReference type="PANTHER" id="PTHR32322:SF18">
    <property type="entry name" value="S-ADENOSYLMETHIONINE_S-ADENOSYLHOMOCYSTEINE TRANSPORTER"/>
    <property type="match status" value="1"/>
</dbReference>
<feature type="transmembrane region" description="Helical" evidence="7">
    <location>
        <begin position="164"/>
        <end position="184"/>
    </location>
</feature>
<keyword evidence="4 7" id="KW-0812">Transmembrane</keyword>
<evidence type="ECO:0000313" key="10">
    <source>
        <dbReference type="Proteomes" id="UP001499851"/>
    </source>
</evidence>
<feature type="transmembrane region" description="Helical" evidence="7">
    <location>
        <begin position="257"/>
        <end position="275"/>
    </location>
</feature>
<feature type="domain" description="EamA" evidence="8">
    <location>
        <begin position="166"/>
        <end position="298"/>
    </location>
</feature>
<feature type="domain" description="EamA" evidence="8">
    <location>
        <begin position="17"/>
        <end position="151"/>
    </location>
</feature>
<organism evidence="9 10">
    <name type="scientific">Glycomyces endophyticus</name>
    <dbReference type="NCBI Taxonomy" id="480996"/>
    <lineage>
        <taxon>Bacteria</taxon>
        <taxon>Bacillati</taxon>
        <taxon>Actinomycetota</taxon>
        <taxon>Actinomycetes</taxon>
        <taxon>Glycomycetales</taxon>
        <taxon>Glycomycetaceae</taxon>
        <taxon>Glycomyces</taxon>
    </lineage>
</organism>
<dbReference type="InterPro" id="IPR037185">
    <property type="entry name" value="EmrE-like"/>
</dbReference>
<dbReference type="Proteomes" id="UP001499851">
    <property type="component" value="Unassembled WGS sequence"/>
</dbReference>